<feature type="domain" description="AtuA-like ferredoxin-fold" evidence="2">
    <location>
        <begin position="492"/>
        <end position="594"/>
    </location>
</feature>
<dbReference type="Pfam" id="PF07287">
    <property type="entry name" value="AtuA"/>
    <property type="match status" value="1"/>
</dbReference>
<name>Q1YPI2_9GAMM</name>
<evidence type="ECO:0000313" key="4">
    <source>
        <dbReference type="Proteomes" id="UP000005555"/>
    </source>
</evidence>
<reference evidence="3 4" key="1">
    <citation type="submission" date="2006-03" db="EMBL/GenBank/DDBJ databases">
        <authorList>
            <person name="Giovannoni S.J."/>
            <person name="Cho J.-C."/>
            <person name="Ferriera S."/>
            <person name="Johnson J."/>
            <person name="Kravitz S."/>
            <person name="Halpern A."/>
            <person name="Remington K."/>
            <person name="Beeson K."/>
            <person name="Tran B."/>
            <person name="Rogers Y.-H."/>
            <person name="Friedman R."/>
            <person name="Venter J.C."/>
        </authorList>
    </citation>
    <scope>NUCLEOTIDE SEQUENCE [LARGE SCALE GENOMIC DNA]</scope>
    <source>
        <strain evidence="3 4">HTCC2207</strain>
    </source>
</reference>
<evidence type="ECO:0000313" key="3">
    <source>
        <dbReference type="EMBL" id="EAS46189.1"/>
    </source>
</evidence>
<dbReference type="STRING" id="314287.GB2207_00965"/>
<evidence type="ECO:0008006" key="5">
    <source>
        <dbReference type="Google" id="ProtNLM"/>
    </source>
</evidence>
<dbReference type="PANTHER" id="PTHR47708:SF2">
    <property type="entry name" value="SI:CH73-132F6.5"/>
    <property type="match status" value="1"/>
</dbReference>
<comment type="caution">
    <text evidence="3">The sequence shown here is derived from an EMBL/GenBank/DDBJ whole genome shotgun (WGS) entry which is preliminary data.</text>
</comment>
<dbReference type="EMBL" id="AAPI01000009">
    <property type="protein sequence ID" value="EAS46189.1"/>
    <property type="molecule type" value="Genomic_DNA"/>
</dbReference>
<keyword evidence="4" id="KW-1185">Reference proteome</keyword>
<protein>
    <recommendedName>
        <fullName evidence="5">Terpene utilization protein AtuA</fullName>
    </recommendedName>
</protein>
<dbReference type="eggNOG" id="COG3185">
    <property type="taxonomic scope" value="Bacteria"/>
</dbReference>
<accession>Q1YPI2</accession>
<feature type="domain" description="Acyclic terpene utilisation N-terminal" evidence="1">
    <location>
        <begin position="6"/>
        <end position="454"/>
    </location>
</feature>
<sequence>MVEKTLRIAGASGFWGDASHSTSQLLKDGSSSGKVDFIVYDYLAEITMSIMARARAKKPETGYALDFVSAAMKPNLKEIARQGVRIVSNAGGVNPQACAEALRAVIAEQGLDLQVACIIGDDLLDQGEQLAGQQHAEMFSAEPFPELNKIASINAYLGAFPVALALQQGADIVITGRCVDSAVTLGACINHFGWGRDDLDQLAMGSLAGHILECGPQATGGNFTDWELVENLETIGYPIAEISADGRFLCSKPAGTGGLVSVGTVAEQMVYEIGDPQAYILPDVVCDFSQVKLEQVGENLVSVTGATGLPAPDKYKVCTTYADQWRGGHLLSLYGIDANRKAEKLAAAIFAASRRTLQLYGLPDFSETSVEVIGAESQYGAAAQMGSYREVALKVAAKHPDAAGIGILLKEMTGLGLATPPGLCGFAGGRPKPSPIVRLFSFELPKGALTPQVEINGQLLDCPDTQGTALNLNTIVRPAAPQTAITEDLVSVPLVALAYARSGDKGDKSNIGIIARRPEYLGYIYAALTEQAVAQRFAHFIQSSAVESVKRYLMPGCHGINFLIDDVLGGGGMASLRNDAQGKGYGQLLLDAQIPVSAEISTQLGY</sequence>
<dbReference type="AlphaFoldDB" id="Q1YPI2"/>
<dbReference type="InterPro" id="IPR010839">
    <property type="entry name" value="AtuA_N"/>
</dbReference>
<dbReference type="OrthoDB" id="9763456at2"/>
<evidence type="ECO:0000259" key="2">
    <source>
        <dbReference type="Pfam" id="PF23544"/>
    </source>
</evidence>
<dbReference type="PANTHER" id="PTHR47708">
    <property type="match status" value="1"/>
</dbReference>
<evidence type="ECO:0000259" key="1">
    <source>
        <dbReference type="Pfam" id="PF07287"/>
    </source>
</evidence>
<gene>
    <name evidence="3" type="ORF">GB2207_00965</name>
</gene>
<dbReference type="InterPro" id="IPR056362">
    <property type="entry name" value="AtuA-like_ferredoxin_dom"/>
</dbReference>
<organism evidence="3 4">
    <name type="scientific">gamma proteobacterium HTCC2207</name>
    <dbReference type="NCBI Taxonomy" id="314287"/>
    <lineage>
        <taxon>Bacteria</taxon>
        <taxon>Pseudomonadati</taxon>
        <taxon>Pseudomonadota</taxon>
        <taxon>Gammaproteobacteria</taxon>
        <taxon>Cellvibrionales</taxon>
        <taxon>Porticoccaceae</taxon>
        <taxon>SAR92 clade</taxon>
    </lineage>
</organism>
<dbReference type="HOGENOM" id="CLU_012617_1_0_6"/>
<dbReference type="Pfam" id="PF23544">
    <property type="entry name" value="AtuA_ferredoxin"/>
    <property type="match status" value="1"/>
</dbReference>
<proteinExistence type="predicted"/>
<dbReference type="Proteomes" id="UP000005555">
    <property type="component" value="Unassembled WGS sequence"/>
</dbReference>